<proteinExistence type="inferred from homology"/>
<dbReference type="PROSITE" id="PS51012">
    <property type="entry name" value="ABC_TM2"/>
    <property type="match status" value="1"/>
</dbReference>
<evidence type="ECO:0000259" key="7">
    <source>
        <dbReference type="PROSITE" id="PS51012"/>
    </source>
</evidence>
<feature type="transmembrane region" description="Helical" evidence="6">
    <location>
        <begin position="176"/>
        <end position="195"/>
    </location>
</feature>
<accession>A0ABW7Z457</accession>
<feature type="transmembrane region" description="Helical" evidence="6">
    <location>
        <begin position="147"/>
        <end position="169"/>
    </location>
</feature>
<keyword evidence="6" id="KW-0813">Transport</keyword>
<keyword evidence="2 6" id="KW-0812">Transmembrane</keyword>
<dbReference type="EMBL" id="JBITGY010000010">
    <property type="protein sequence ID" value="MFI6502796.1"/>
    <property type="molecule type" value="Genomic_DNA"/>
</dbReference>
<gene>
    <name evidence="8" type="ORF">ACIBG2_35830</name>
</gene>
<dbReference type="RefSeq" id="WP_397088336.1">
    <property type="nucleotide sequence ID" value="NZ_JBITGY010000010.1"/>
</dbReference>
<dbReference type="PANTHER" id="PTHR43229:SF2">
    <property type="entry name" value="NODULATION PROTEIN J"/>
    <property type="match status" value="1"/>
</dbReference>
<feature type="domain" description="ABC transmembrane type-2" evidence="7">
    <location>
        <begin position="32"/>
        <end position="265"/>
    </location>
</feature>
<feature type="transmembrane region" description="Helical" evidence="6">
    <location>
        <begin position="239"/>
        <end position="259"/>
    </location>
</feature>
<dbReference type="InterPro" id="IPR051784">
    <property type="entry name" value="Nod_factor_ABC_transporter"/>
</dbReference>
<dbReference type="PIRSF" id="PIRSF006648">
    <property type="entry name" value="DrrB"/>
    <property type="match status" value="1"/>
</dbReference>
<dbReference type="InterPro" id="IPR013525">
    <property type="entry name" value="ABC2_TM"/>
</dbReference>
<evidence type="ECO:0000256" key="2">
    <source>
        <dbReference type="ARBA" id="ARBA00022692"/>
    </source>
</evidence>
<sequence length="267" mass="28115">MTTVSAPMRTHPLREGLILAGRTVRHWRARPVSFAVQLLFPVLVMLLMGGLLGGAIAGSAGDYIVFVVPGMLALTMLFGVETTMIAITTDAAKTVTDRFRSLPISPGSVLLGRVLADLMTSAAELVVLTLAGLALGWRWETGLGAVLAAYGLLLWLRFGLLWFGVWVGLKAGSPEAVGAAQILVWPVGFLSTVFVQPVTMPAWLGAIAEFNPLSATASAVRGLFTGAPQQGLTWAAEHALPLAMAAPLLLTAVFCPLAVRAFKGLSR</sequence>
<protein>
    <recommendedName>
        <fullName evidence="6">Transport permease protein</fullName>
    </recommendedName>
</protein>
<evidence type="ECO:0000313" key="9">
    <source>
        <dbReference type="Proteomes" id="UP001612741"/>
    </source>
</evidence>
<comment type="caution">
    <text evidence="8">The sequence shown here is derived from an EMBL/GenBank/DDBJ whole genome shotgun (WGS) entry which is preliminary data.</text>
</comment>
<evidence type="ECO:0000256" key="3">
    <source>
        <dbReference type="ARBA" id="ARBA00022989"/>
    </source>
</evidence>
<feature type="transmembrane region" description="Helical" evidence="6">
    <location>
        <begin position="110"/>
        <end position="135"/>
    </location>
</feature>
<name>A0ABW7Z457_9ACTN</name>
<dbReference type="InterPro" id="IPR000412">
    <property type="entry name" value="ABC_2_transport"/>
</dbReference>
<evidence type="ECO:0000313" key="8">
    <source>
        <dbReference type="EMBL" id="MFI6502796.1"/>
    </source>
</evidence>
<keyword evidence="3 6" id="KW-1133">Transmembrane helix</keyword>
<keyword evidence="9" id="KW-1185">Reference proteome</keyword>
<comment type="similarity">
    <text evidence="6">Belongs to the ABC-2 integral membrane protein family.</text>
</comment>
<keyword evidence="6" id="KW-1003">Cell membrane</keyword>
<reference evidence="8 9" key="1">
    <citation type="submission" date="2024-10" db="EMBL/GenBank/DDBJ databases">
        <title>The Natural Products Discovery Center: Release of the First 8490 Sequenced Strains for Exploring Actinobacteria Biosynthetic Diversity.</title>
        <authorList>
            <person name="Kalkreuter E."/>
            <person name="Kautsar S.A."/>
            <person name="Yang D."/>
            <person name="Bader C.D."/>
            <person name="Teijaro C.N."/>
            <person name="Fluegel L."/>
            <person name="Davis C.M."/>
            <person name="Simpson J.R."/>
            <person name="Lauterbach L."/>
            <person name="Steele A.D."/>
            <person name="Gui C."/>
            <person name="Meng S."/>
            <person name="Li G."/>
            <person name="Viehrig K."/>
            <person name="Ye F."/>
            <person name="Su P."/>
            <person name="Kiefer A.F."/>
            <person name="Nichols A."/>
            <person name="Cepeda A.J."/>
            <person name="Yan W."/>
            <person name="Fan B."/>
            <person name="Jiang Y."/>
            <person name="Adhikari A."/>
            <person name="Zheng C.-J."/>
            <person name="Schuster L."/>
            <person name="Cowan T.M."/>
            <person name="Smanski M.J."/>
            <person name="Chevrette M.G."/>
            <person name="De Carvalho L.P.S."/>
            <person name="Shen B."/>
        </authorList>
    </citation>
    <scope>NUCLEOTIDE SEQUENCE [LARGE SCALE GENOMIC DNA]</scope>
    <source>
        <strain evidence="8 9">NPDC050545</strain>
    </source>
</reference>
<dbReference type="Pfam" id="PF01061">
    <property type="entry name" value="ABC2_membrane"/>
    <property type="match status" value="1"/>
</dbReference>
<evidence type="ECO:0000256" key="5">
    <source>
        <dbReference type="ARBA" id="ARBA00023251"/>
    </source>
</evidence>
<evidence type="ECO:0000256" key="4">
    <source>
        <dbReference type="ARBA" id="ARBA00023136"/>
    </source>
</evidence>
<keyword evidence="4 6" id="KW-0472">Membrane</keyword>
<keyword evidence="5" id="KW-0046">Antibiotic resistance</keyword>
<feature type="transmembrane region" description="Helical" evidence="6">
    <location>
        <begin position="63"/>
        <end position="89"/>
    </location>
</feature>
<dbReference type="InterPro" id="IPR047817">
    <property type="entry name" value="ABC2_TM_bact-type"/>
</dbReference>
<evidence type="ECO:0000256" key="1">
    <source>
        <dbReference type="ARBA" id="ARBA00004141"/>
    </source>
</evidence>
<organism evidence="8 9">
    <name type="scientific">Nonomuraea typhae</name>
    <dbReference type="NCBI Taxonomy" id="2603600"/>
    <lineage>
        <taxon>Bacteria</taxon>
        <taxon>Bacillati</taxon>
        <taxon>Actinomycetota</taxon>
        <taxon>Actinomycetes</taxon>
        <taxon>Streptosporangiales</taxon>
        <taxon>Streptosporangiaceae</taxon>
        <taxon>Nonomuraea</taxon>
    </lineage>
</organism>
<comment type="subcellular location">
    <subcellularLocation>
        <location evidence="6">Cell membrane</location>
        <topology evidence="6">Multi-pass membrane protein</topology>
    </subcellularLocation>
    <subcellularLocation>
        <location evidence="1">Membrane</location>
        <topology evidence="1">Multi-pass membrane protein</topology>
    </subcellularLocation>
</comment>
<dbReference type="Proteomes" id="UP001612741">
    <property type="component" value="Unassembled WGS sequence"/>
</dbReference>
<dbReference type="PANTHER" id="PTHR43229">
    <property type="entry name" value="NODULATION PROTEIN J"/>
    <property type="match status" value="1"/>
</dbReference>
<feature type="transmembrane region" description="Helical" evidence="6">
    <location>
        <begin position="32"/>
        <end position="57"/>
    </location>
</feature>
<evidence type="ECO:0000256" key="6">
    <source>
        <dbReference type="RuleBase" id="RU361157"/>
    </source>
</evidence>